<feature type="domain" description="HPr kinase/phosphorylase C-terminal" evidence="1">
    <location>
        <begin position="125"/>
        <end position="171"/>
    </location>
</feature>
<dbReference type="GO" id="GO:0005524">
    <property type="term" value="F:ATP binding"/>
    <property type="evidence" value="ECO:0007669"/>
    <property type="project" value="InterPro"/>
</dbReference>
<sequence>MNELAFAERPTVHQAFGLRISSRVPLPELPLSGDAAGGMPADVAIGPADPDKLREELEACGSNFAYSRAGSRFLFLIPDTAVYGIEDGKAIAVAPLPGADREKVRVYLLGTCMGAMLMIRHVLPLHGSAVVIDGKAYAFVGDSGAGKSTLAATFVELGHRLVSDDVVAVSFDDEGCPVVMPSYPQQKLWRESLSGLGKDAAPYRPIFRETDKFAVPVTSGFSPDPVPLAGVFELAKSNRETIGLRSLRGGERLRVVMQHTYRKELVPRLGREEWHFRTSAGIAGGIGACRLERPEEGFTARRLAETIIRFVNKGGHEDVGSA</sequence>
<dbReference type="RefSeq" id="WP_185132779.1">
    <property type="nucleotide sequence ID" value="NZ_JACJVO010000042.1"/>
</dbReference>
<comment type="caution">
    <text evidence="2">The sequence shown here is derived from an EMBL/GenBank/DDBJ whole genome shotgun (WGS) entry which is preliminary data.</text>
</comment>
<dbReference type="AlphaFoldDB" id="A0A7X0VYL1"/>
<proteinExistence type="predicted"/>
<dbReference type="Pfam" id="PF07475">
    <property type="entry name" value="Hpr_kinase_C"/>
    <property type="match status" value="1"/>
</dbReference>
<organism evidence="2 3">
    <name type="scientific">Cohnella zeiphila</name>
    <dbReference type="NCBI Taxonomy" id="2761120"/>
    <lineage>
        <taxon>Bacteria</taxon>
        <taxon>Bacillati</taxon>
        <taxon>Bacillota</taxon>
        <taxon>Bacilli</taxon>
        <taxon>Bacillales</taxon>
        <taxon>Paenibacillaceae</taxon>
        <taxon>Cohnella</taxon>
    </lineage>
</organism>
<accession>A0A7X0VYL1</accession>
<evidence type="ECO:0000259" key="1">
    <source>
        <dbReference type="Pfam" id="PF07475"/>
    </source>
</evidence>
<keyword evidence="3" id="KW-1185">Reference proteome</keyword>
<evidence type="ECO:0000313" key="3">
    <source>
        <dbReference type="Proteomes" id="UP000564644"/>
    </source>
</evidence>
<dbReference type="InterPro" id="IPR011104">
    <property type="entry name" value="Hpr_kin/Pase_C"/>
</dbReference>
<dbReference type="GO" id="GO:0000155">
    <property type="term" value="F:phosphorelay sensor kinase activity"/>
    <property type="evidence" value="ECO:0007669"/>
    <property type="project" value="InterPro"/>
</dbReference>
<gene>
    <name evidence="2" type="ORF">H7C18_29860</name>
</gene>
<name>A0A7X0VYL1_9BACL</name>
<protein>
    <submittedName>
        <fullName evidence="2">Aldolase</fullName>
    </submittedName>
</protein>
<dbReference type="Gene3D" id="3.40.50.300">
    <property type="entry name" value="P-loop containing nucleotide triphosphate hydrolases"/>
    <property type="match status" value="1"/>
</dbReference>
<reference evidence="2 3" key="1">
    <citation type="submission" date="2020-08" db="EMBL/GenBank/DDBJ databases">
        <title>Cohnella phylogeny.</title>
        <authorList>
            <person name="Dunlap C."/>
        </authorList>
    </citation>
    <scope>NUCLEOTIDE SEQUENCE [LARGE SCALE GENOMIC DNA]</scope>
    <source>
        <strain evidence="2 3">CBP 2801</strain>
    </source>
</reference>
<dbReference type="SUPFAM" id="SSF53795">
    <property type="entry name" value="PEP carboxykinase-like"/>
    <property type="match status" value="1"/>
</dbReference>
<evidence type="ECO:0000313" key="2">
    <source>
        <dbReference type="EMBL" id="MBB6735126.1"/>
    </source>
</evidence>
<dbReference type="Proteomes" id="UP000564644">
    <property type="component" value="Unassembled WGS sequence"/>
</dbReference>
<dbReference type="InterPro" id="IPR027417">
    <property type="entry name" value="P-loop_NTPase"/>
</dbReference>
<dbReference type="EMBL" id="JACJVO010000042">
    <property type="protein sequence ID" value="MBB6735126.1"/>
    <property type="molecule type" value="Genomic_DNA"/>
</dbReference>
<dbReference type="GO" id="GO:0006109">
    <property type="term" value="P:regulation of carbohydrate metabolic process"/>
    <property type="evidence" value="ECO:0007669"/>
    <property type="project" value="InterPro"/>
</dbReference>